<dbReference type="EMBL" id="MFTT01000019">
    <property type="protein sequence ID" value="OGI69823.1"/>
    <property type="molecule type" value="Genomic_DNA"/>
</dbReference>
<proteinExistence type="predicted"/>
<accession>A0A1F6VJL0</accession>
<dbReference type="STRING" id="1801743.A2824_01540"/>
<comment type="caution">
    <text evidence="2">The sequence shown here is derived from an EMBL/GenBank/DDBJ whole genome shotgun (WGS) entry which is preliminary data.</text>
</comment>
<evidence type="ECO:0000313" key="2">
    <source>
        <dbReference type="EMBL" id="OGI69823.1"/>
    </source>
</evidence>
<feature type="signal peptide" evidence="1">
    <location>
        <begin position="1"/>
        <end position="22"/>
    </location>
</feature>
<sequence>MCKNKLILLSIFLFSAAFVASAASPKNIVFPVAELGGCQNESACKSYCDKTENILPCVNFAEKNRLMTSEEAAQAREFADVLKGEGPGGCTTKDACENYCDDINNINECLSFAEEHNLIPASELKEAKQVQKALKAGAKLPGGCTNKKSCDEYCGDPNNIEQCLAFAEQAGFISPEEAEHAKKALPLIKAGKSPGGCTTKEKCESYCAIEDNILECVAFAEEAGFIGKEEAEMVRKTGGKGPGDCRGREECEAYCNDSANQETCFKFAEEHDLIPPEKLEEMRTGMARLKEGLEQAPEEVISCLEDQLGENIIEEIKAGTMAPGPAIGEKIKDCFAPMMKEGMKQFREGLSQMPPEMRACIEEKLGAETIAKIEAGEDVEIGPEMGEVMQKCGEAMQEIMQEKMMEGGMIPPEGYVPPAVGEGMMPTEGMMTPLPEGMTAPLEMMGTIPPEMMGEICEKFTLAPSCDYVPEEVRDLCRQCKQ</sequence>
<keyword evidence="1" id="KW-0732">Signal</keyword>
<reference evidence="2 3" key="1">
    <citation type="journal article" date="2016" name="Nat. Commun.">
        <title>Thousands of microbial genomes shed light on interconnected biogeochemical processes in an aquifer system.</title>
        <authorList>
            <person name="Anantharaman K."/>
            <person name="Brown C.T."/>
            <person name="Hug L.A."/>
            <person name="Sharon I."/>
            <person name="Castelle C.J."/>
            <person name="Probst A.J."/>
            <person name="Thomas B.C."/>
            <person name="Singh A."/>
            <person name="Wilkins M.J."/>
            <person name="Karaoz U."/>
            <person name="Brodie E.L."/>
            <person name="Williams K.H."/>
            <person name="Hubbard S.S."/>
            <person name="Banfield J.F."/>
        </authorList>
    </citation>
    <scope>NUCLEOTIDE SEQUENCE [LARGE SCALE GENOMIC DNA]</scope>
</reference>
<name>A0A1F6VJL0_9BACT</name>
<dbReference type="Proteomes" id="UP000178059">
    <property type="component" value="Unassembled WGS sequence"/>
</dbReference>
<evidence type="ECO:0000256" key="1">
    <source>
        <dbReference type="SAM" id="SignalP"/>
    </source>
</evidence>
<dbReference type="AlphaFoldDB" id="A0A1F6VJL0"/>
<evidence type="ECO:0000313" key="3">
    <source>
        <dbReference type="Proteomes" id="UP000178059"/>
    </source>
</evidence>
<feature type="chain" id="PRO_5009527259" evidence="1">
    <location>
        <begin position="23"/>
        <end position="482"/>
    </location>
</feature>
<gene>
    <name evidence="2" type="ORF">A2824_01540</name>
</gene>
<protein>
    <submittedName>
        <fullName evidence="2">Uncharacterized protein</fullName>
    </submittedName>
</protein>
<organism evidence="2 3">
    <name type="scientific">Candidatus Nomurabacteria bacterium RIFCSPHIGHO2_01_FULL_42_16</name>
    <dbReference type="NCBI Taxonomy" id="1801743"/>
    <lineage>
        <taxon>Bacteria</taxon>
        <taxon>Candidatus Nomuraibacteriota</taxon>
    </lineage>
</organism>